<dbReference type="SUPFAM" id="SSF51735">
    <property type="entry name" value="NAD(P)-binding Rossmann-fold domains"/>
    <property type="match status" value="1"/>
</dbReference>
<dbReference type="RefSeq" id="WP_036849813.1">
    <property type="nucleotide sequence ID" value="NZ_JQJD01000001.1"/>
</dbReference>
<keyword evidence="5" id="KW-1185">Reference proteome</keyword>
<dbReference type="PANTHER" id="PTHR11092:SF0">
    <property type="entry name" value="EPIMERASE FAMILY PROTEIN SDR39U1"/>
    <property type="match status" value="1"/>
</dbReference>
<evidence type="ECO:0000313" key="4">
    <source>
        <dbReference type="EMBL" id="KGN83242.1"/>
    </source>
</evidence>
<dbReference type="Gene3D" id="3.40.50.720">
    <property type="entry name" value="NAD(P)-binding Rossmann-like Domain"/>
    <property type="match status" value="1"/>
</dbReference>
<protein>
    <recommendedName>
        <fullName evidence="6">TIGR01777 family protein</fullName>
    </recommendedName>
</protein>
<dbReference type="Pfam" id="PF08338">
    <property type="entry name" value="DUF1731"/>
    <property type="match status" value="1"/>
</dbReference>
<reference evidence="4 5" key="1">
    <citation type="submission" date="2014-08" db="EMBL/GenBank/DDBJ databases">
        <title>Porphyromonas cangingivalis strain:COT-109_OH1386 Genome sequencing.</title>
        <authorList>
            <person name="Wallis C."/>
            <person name="Deusch O."/>
            <person name="O'Flynn C."/>
            <person name="Davis I."/>
            <person name="Jospin G."/>
            <person name="Darling A.E."/>
            <person name="Coil D.A."/>
            <person name="Alexiev A."/>
            <person name="Horsfall A."/>
            <person name="Kirkwood N."/>
            <person name="Harris S."/>
            <person name="Eisen J.A."/>
        </authorList>
    </citation>
    <scope>NUCLEOTIDE SEQUENCE [LARGE SCALE GENOMIC DNA]</scope>
    <source>
        <strain evidence="5">COT-109 OH1386</strain>
    </source>
</reference>
<dbReference type="EMBL" id="JQJD01000001">
    <property type="protein sequence ID" value="KGN83242.1"/>
    <property type="molecule type" value="Genomic_DNA"/>
</dbReference>
<dbReference type="PANTHER" id="PTHR11092">
    <property type="entry name" value="SUGAR NUCLEOTIDE EPIMERASE RELATED"/>
    <property type="match status" value="1"/>
</dbReference>
<accession>A0A0A2EZS0</accession>
<dbReference type="Pfam" id="PF01370">
    <property type="entry name" value="Epimerase"/>
    <property type="match status" value="1"/>
</dbReference>
<proteinExistence type="inferred from homology"/>
<name>A0A0A2EZS0_PORCN</name>
<dbReference type="OrthoDB" id="329806at2"/>
<dbReference type="InterPro" id="IPR001509">
    <property type="entry name" value="Epimerase_deHydtase"/>
</dbReference>
<comment type="similarity">
    <text evidence="1">Belongs to the NAD(P)-dependent epimerase/dehydratase family. SDR39U1 subfamily.</text>
</comment>
<feature type="domain" description="DUF1731" evidence="3">
    <location>
        <begin position="251"/>
        <end position="297"/>
    </location>
</feature>
<dbReference type="eggNOG" id="COG1090">
    <property type="taxonomic scope" value="Bacteria"/>
</dbReference>
<evidence type="ECO:0000256" key="1">
    <source>
        <dbReference type="ARBA" id="ARBA00009353"/>
    </source>
</evidence>
<evidence type="ECO:0000259" key="3">
    <source>
        <dbReference type="Pfam" id="PF08338"/>
    </source>
</evidence>
<feature type="domain" description="NAD-dependent epimerase/dehydratase" evidence="2">
    <location>
        <begin position="5"/>
        <end position="222"/>
    </location>
</feature>
<dbReference type="InterPro" id="IPR036291">
    <property type="entry name" value="NAD(P)-bd_dom_sf"/>
</dbReference>
<dbReference type="InterPro" id="IPR010099">
    <property type="entry name" value="SDR39U1"/>
</dbReference>
<dbReference type="AlphaFoldDB" id="A0A0A2EZS0"/>
<evidence type="ECO:0000259" key="2">
    <source>
        <dbReference type="Pfam" id="PF01370"/>
    </source>
</evidence>
<dbReference type="NCBIfam" id="TIGR01777">
    <property type="entry name" value="yfcH"/>
    <property type="match status" value="1"/>
</dbReference>
<evidence type="ECO:0000313" key="5">
    <source>
        <dbReference type="Proteomes" id="UP000030125"/>
    </source>
</evidence>
<gene>
    <name evidence="4" type="ORF">HQ35_00260</name>
</gene>
<sequence length="300" mass="33601">METLLITGAEGMIANHFATLYDGKYNIRFLSRRPVGPNVYHWDPATGIIDPAALEGVDHVLHLSGASLFGHRWTTRYRNEIISSRADAITLIASALMAQGIRLSSFVSVSATGYYGMDTEDELMYETSKSGKDFVSKVCLAWEEEAELLHVENLAERLVILRLGLVFSHYFGALPYMAKGCRMGVASILGTGKQYVPWIHVNDLCRMFHFVIQNPFAHGVYNAVAPEKVTYRDVVSTLAQLHTGRACEVWVPSPIIRLFYGEASDLLLKGNRVSCEKIEEAGFEFLHPELEEALEHIYQL</sequence>
<dbReference type="InterPro" id="IPR013549">
    <property type="entry name" value="DUF1731"/>
</dbReference>
<evidence type="ECO:0008006" key="6">
    <source>
        <dbReference type="Google" id="ProtNLM"/>
    </source>
</evidence>
<comment type="caution">
    <text evidence="4">The sequence shown here is derived from an EMBL/GenBank/DDBJ whole genome shotgun (WGS) entry which is preliminary data.</text>
</comment>
<dbReference type="STRING" id="36874.HQ34_08295"/>
<organism evidence="4 5">
    <name type="scientific">Porphyromonas cangingivalis</name>
    <dbReference type="NCBI Taxonomy" id="36874"/>
    <lineage>
        <taxon>Bacteria</taxon>
        <taxon>Pseudomonadati</taxon>
        <taxon>Bacteroidota</taxon>
        <taxon>Bacteroidia</taxon>
        <taxon>Bacteroidales</taxon>
        <taxon>Porphyromonadaceae</taxon>
        <taxon>Porphyromonas</taxon>
    </lineage>
</organism>
<dbReference type="Proteomes" id="UP000030125">
    <property type="component" value="Unassembled WGS sequence"/>
</dbReference>